<evidence type="ECO:0000313" key="1">
    <source>
        <dbReference type="EMBL" id="KAB7705624.1"/>
    </source>
</evidence>
<organism evidence="1 2">
    <name type="scientific">Bacillus aerolatus</name>
    <dbReference type="NCBI Taxonomy" id="2653354"/>
    <lineage>
        <taxon>Bacteria</taxon>
        <taxon>Bacillati</taxon>
        <taxon>Bacillota</taxon>
        <taxon>Bacilli</taxon>
        <taxon>Bacillales</taxon>
        <taxon>Bacillaceae</taxon>
        <taxon>Bacillus</taxon>
    </lineage>
</organism>
<protein>
    <submittedName>
        <fullName evidence="1">Uncharacterized protein</fullName>
    </submittedName>
</protein>
<sequence length="34" mass="3592">MAFNSSLLPAHLLVAFPFCLLGTPECAPATAQFL</sequence>
<accession>A0A6I1FIP2</accession>
<dbReference type="Proteomes" id="UP000429595">
    <property type="component" value="Unassembled WGS sequence"/>
</dbReference>
<comment type="caution">
    <text evidence="1">The sequence shown here is derived from an EMBL/GenBank/DDBJ whole genome shotgun (WGS) entry which is preliminary data.</text>
</comment>
<reference evidence="1 2" key="1">
    <citation type="submission" date="2019-10" db="EMBL/GenBank/DDBJ databases">
        <title>Bacillus aerolatum sp. nov., isolated from bioaerosol of sport playgrounds.</title>
        <authorList>
            <person name="Chen P."/>
            <person name="Zhang G."/>
        </authorList>
    </citation>
    <scope>NUCLEOTIDE SEQUENCE [LARGE SCALE GENOMIC DNA]</scope>
    <source>
        <strain evidence="1 2">CX253</strain>
    </source>
</reference>
<proteinExistence type="predicted"/>
<name>A0A6I1FIP2_9BACI</name>
<dbReference type="EMBL" id="WEIO01000008">
    <property type="protein sequence ID" value="KAB7705624.1"/>
    <property type="molecule type" value="Genomic_DNA"/>
</dbReference>
<evidence type="ECO:0000313" key="2">
    <source>
        <dbReference type="Proteomes" id="UP000429595"/>
    </source>
</evidence>
<dbReference type="AlphaFoldDB" id="A0A6I1FIP2"/>
<gene>
    <name evidence="1" type="ORF">F9802_13925</name>
</gene>
<keyword evidence="2" id="KW-1185">Reference proteome</keyword>